<name>A0A0V0ZAF2_TRISP</name>
<dbReference type="EMBL" id="JYDH01002566">
    <property type="protein sequence ID" value="KRY09320.1"/>
    <property type="molecule type" value="Genomic_DNA"/>
</dbReference>
<gene>
    <name evidence="1" type="ORF">T01_9611</name>
</gene>
<proteinExistence type="predicted"/>
<evidence type="ECO:0000313" key="1">
    <source>
        <dbReference type="EMBL" id="KRY09320.1"/>
    </source>
</evidence>
<sequence>MDFRLISGLYSVSSTDSCGCLGRSACLQWYQGMFAALRALPINIHI</sequence>
<keyword evidence="2" id="KW-1185">Reference proteome</keyword>
<evidence type="ECO:0000313" key="2">
    <source>
        <dbReference type="Proteomes" id="UP000054776"/>
    </source>
</evidence>
<dbReference type="InParanoid" id="A0A0V0ZAF2"/>
<dbReference type="Proteomes" id="UP000054776">
    <property type="component" value="Unassembled WGS sequence"/>
</dbReference>
<dbReference type="AlphaFoldDB" id="A0A0V0ZAF2"/>
<comment type="caution">
    <text evidence="1">The sequence shown here is derived from an EMBL/GenBank/DDBJ whole genome shotgun (WGS) entry which is preliminary data.</text>
</comment>
<protein>
    <submittedName>
        <fullName evidence="1">Uncharacterized protein</fullName>
    </submittedName>
</protein>
<reference evidence="1 2" key="1">
    <citation type="submission" date="2015-01" db="EMBL/GenBank/DDBJ databases">
        <title>Evolution of Trichinella species and genotypes.</title>
        <authorList>
            <person name="Korhonen P.K."/>
            <person name="Edoardo P."/>
            <person name="Giuseppe L.R."/>
            <person name="Gasser R.B."/>
        </authorList>
    </citation>
    <scope>NUCLEOTIDE SEQUENCE [LARGE SCALE GENOMIC DNA]</scope>
    <source>
        <strain evidence="1">ISS3</strain>
    </source>
</reference>
<organism evidence="1 2">
    <name type="scientific">Trichinella spiralis</name>
    <name type="common">Trichina worm</name>
    <dbReference type="NCBI Taxonomy" id="6334"/>
    <lineage>
        <taxon>Eukaryota</taxon>
        <taxon>Metazoa</taxon>
        <taxon>Ecdysozoa</taxon>
        <taxon>Nematoda</taxon>
        <taxon>Enoplea</taxon>
        <taxon>Dorylaimia</taxon>
        <taxon>Trichinellida</taxon>
        <taxon>Trichinellidae</taxon>
        <taxon>Trichinella</taxon>
    </lineage>
</organism>
<accession>A0A0V0ZAF2</accession>